<reference evidence="4 5" key="1">
    <citation type="journal article" date="2015" name="Nat. Commun.">
        <title>Lucilia cuprina genome unlocks parasitic fly biology to underpin future interventions.</title>
        <authorList>
            <person name="Anstead C.A."/>
            <person name="Korhonen P.K."/>
            <person name="Young N.D."/>
            <person name="Hall R.S."/>
            <person name="Jex A.R."/>
            <person name="Murali S.C."/>
            <person name="Hughes D.S."/>
            <person name="Lee S.F."/>
            <person name="Perry T."/>
            <person name="Stroehlein A.J."/>
            <person name="Ansell B.R."/>
            <person name="Breugelmans B."/>
            <person name="Hofmann A."/>
            <person name="Qu J."/>
            <person name="Dugan S."/>
            <person name="Lee S.L."/>
            <person name="Chao H."/>
            <person name="Dinh H."/>
            <person name="Han Y."/>
            <person name="Doddapaneni H.V."/>
            <person name="Worley K.C."/>
            <person name="Muzny D.M."/>
            <person name="Ioannidis P."/>
            <person name="Waterhouse R.M."/>
            <person name="Zdobnov E.M."/>
            <person name="James P.J."/>
            <person name="Bagnall N.H."/>
            <person name="Kotze A.C."/>
            <person name="Gibbs R.A."/>
            <person name="Richards S."/>
            <person name="Batterham P."/>
            <person name="Gasser R.B."/>
        </authorList>
    </citation>
    <scope>NUCLEOTIDE SEQUENCE [LARGE SCALE GENOMIC DNA]</scope>
    <source>
        <strain evidence="4 5">LS</strain>
        <tissue evidence="4">Full body</tissue>
    </source>
</reference>
<comment type="similarity">
    <text evidence="2">Belongs to the cut8/STS1 family.</text>
</comment>
<gene>
    <name evidence="4" type="ORF">FF38_06916</name>
</gene>
<evidence type="ECO:0000313" key="4">
    <source>
        <dbReference type="EMBL" id="KNC20632.1"/>
    </source>
</evidence>
<keyword evidence="3" id="KW-0539">Nucleus</keyword>
<dbReference type="AlphaFoldDB" id="A0A0L0BKQ1"/>
<dbReference type="OMA" id="KQQLWPG"/>
<evidence type="ECO:0000256" key="2">
    <source>
        <dbReference type="ARBA" id="ARBA00006199"/>
    </source>
</evidence>
<dbReference type="PANTHER" id="PTHR28032">
    <property type="entry name" value="FI02826P"/>
    <property type="match status" value="1"/>
</dbReference>
<protein>
    <recommendedName>
        <fullName evidence="6">Tethering factor for nuclear proteasome STS1</fullName>
    </recommendedName>
</protein>
<dbReference type="PANTHER" id="PTHR28032:SF1">
    <property type="entry name" value="FI02826P"/>
    <property type="match status" value="1"/>
</dbReference>
<name>A0A0L0BKQ1_LUCCU</name>
<dbReference type="GO" id="GO:0031965">
    <property type="term" value="C:nuclear membrane"/>
    <property type="evidence" value="ECO:0007669"/>
    <property type="project" value="TreeGrafter"/>
</dbReference>
<comment type="subcellular location">
    <subcellularLocation>
        <location evidence="1">Nucleus</location>
    </subcellularLocation>
</comment>
<dbReference type="GO" id="GO:0071630">
    <property type="term" value="P:nuclear protein quality control by the ubiquitin-proteasome system"/>
    <property type="evidence" value="ECO:0007669"/>
    <property type="project" value="InterPro"/>
</dbReference>
<dbReference type="STRING" id="7375.A0A0L0BKQ1"/>
<dbReference type="GO" id="GO:0070628">
    <property type="term" value="F:proteasome binding"/>
    <property type="evidence" value="ECO:0007669"/>
    <property type="project" value="TreeGrafter"/>
</dbReference>
<dbReference type="Proteomes" id="UP000037069">
    <property type="component" value="Unassembled WGS sequence"/>
</dbReference>
<sequence>MTTPQNTRIALADRLEALRVATTPTNNHRPDEPTPASIFASSLMDNNTNVALAQDFNSLIPSPDELIIRQRGRRRPLIDWTPEQAAATTNSVMRNPFQRTPTKMPLNTNMILRSSPRKRLTMGSTPPEPAGMCFGANTNSPTKLNAKQQLWPGTPVVKRSRLCEDEKPIAQLNEELPLATLLQGLSQQQLIQLIVGKLVAGNPKAEAELRAQLPTPDIETMEQELLHAKRMIFKSLPTSRLCKKTDSTAYTRASLHLNEFKRLVTQHTKQLHDSAHWDALLDYVFMAWPCVKATPNWDNATHNTIRRQCFKLLTCACMAAVKCGGTRLGSTRLHTLERSLRDWSQDYEDVLSCINTLNKALSKGRTSL</sequence>
<dbReference type="Pfam" id="PF08559">
    <property type="entry name" value="Cut8"/>
    <property type="match status" value="1"/>
</dbReference>
<dbReference type="Gene3D" id="1.20.58.1590">
    <property type="entry name" value="Tethering factor for nuclear proteasome Cut8/Sts1"/>
    <property type="match status" value="1"/>
</dbReference>
<proteinExistence type="inferred from homology"/>
<evidence type="ECO:0000256" key="1">
    <source>
        <dbReference type="ARBA" id="ARBA00004123"/>
    </source>
</evidence>
<comment type="caution">
    <text evidence="4">The sequence shown here is derived from an EMBL/GenBank/DDBJ whole genome shotgun (WGS) entry which is preliminary data.</text>
</comment>
<dbReference type="GO" id="GO:0031144">
    <property type="term" value="P:proteasome localization"/>
    <property type="evidence" value="ECO:0007669"/>
    <property type="project" value="InterPro"/>
</dbReference>
<evidence type="ECO:0008006" key="6">
    <source>
        <dbReference type="Google" id="ProtNLM"/>
    </source>
</evidence>
<dbReference type="EMBL" id="JRES01001711">
    <property type="protein sequence ID" value="KNC20632.1"/>
    <property type="molecule type" value="Genomic_DNA"/>
</dbReference>
<accession>A0A0L0BKQ1</accession>
<dbReference type="OrthoDB" id="10061064at2759"/>
<organism evidence="4 5">
    <name type="scientific">Lucilia cuprina</name>
    <name type="common">Green bottle fly</name>
    <name type="synonym">Australian sheep blowfly</name>
    <dbReference type="NCBI Taxonomy" id="7375"/>
    <lineage>
        <taxon>Eukaryota</taxon>
        <taxon>Metazoa</taxon>
        <taxon>Ecdysozoa</taxon>
        <taxon>Arthropoda</taxon>
        <taxon>Hexapoda</taxon>
        <taxon>Insecta</taxon>
        <taxon>Pterygota</taxon>
        <taxon>Neoptera</taxon>
        <taxon>Endopterygota</taxon>
        <taxon>Diptera</taxon>
        <taxon>Brachycera</taxon>
        <taxon>Muscomorpha</taxon>
        <taxon>Oestroidea</taxon>
        <taxon>Calliphoridae</taxon>
        <taxon>Luciliinae</taxon>
        <taxon>Lucilia</taxon>
    </lineage>
</organism>
<evidence type="ECO:0000256" key="3">
    <source>
        <dbReference type="ARBA" id="ARBA00023242"/>
    </source>
</evidence>
<dbReference type="InterPro" id="IPR013868">
    <property type="entry name" value="Cut8/Sts1_fam"/>
</dbReference>
<dbReference type="InterPro" id="IPR038422">
    <property type="entry name" value="Cut8/Sts1_sf"/>
</dbReference>
<keyword evidence="5" id="KW-1185">Reference proteome</keyword>
<dbReference type="FunFam" id="1.20.58.1590:FF:000002">
    <property type="entry name" value="Uncharacterized protein, isoform A"/>
    <property type="match status" value="1"/>
</dbReference>
<evidence type="ECO:0000313" key="5">
    <source>
        <dbReference type="Proteomes" id="UP000037069"/>
    </source>
</evidence>